<accession>A0A1R2ALE2</accession>
<dbReference type="GO" id="GO:0006396">
    <property type="term" value="P:RNA processing"/>
    <property type="evidence" value="ECO:0007669"/>
    <property type="project" value="InterPro"/>
</dbReference>
<dbReference type="Proteomes" id="UP000187209">
    <property type="component" value="Unassembled WGS sequence"/>
</dbReference>
<dbReference type="SUPFAM" id="SSF55205">
    <property type="entry name" value="EPT/RTPC-like"/>
    <property type="match status" value="1"/>
</dbReference>
<dbReference type="Gene3D" id="3.65.10.20">
    <property type="entry name" value="RNA 3'-terminal phosphate cyclase domain"/>
    <property type="match status" value="1"/>
</dbReference>
<dbReference type="Gene3D" id="3.30.360.20">
    <property type="entry name" value="RNA 3'-terminal phosphate cyclase, insert domain"/>
    <property type="match status" value="1"/>
</dbReference>
<evidence type="ECO:0000259" key="3">
    <source>
        <dbReference type="Pfam" id="PF01137"/>
    </source>
</evidence>
<dbReference type="PANTHER" id="PTHR11096">
    <property type="entry name" value="RNA 3' TERMINAL PHOSPHATE CYCLASE"/>
    <property type="match status" value="1"/>
</dbReference>
<evidence type="ECO:0000313" key="5">
    <source>
        <dbReference type="Proteomes" id="UP000187209"/>
    </source>
</evidence>
<dbReference type="InterPro" id="IPR036553">
    <property type="entry name" value="RPTC_insert"/>
</dbReference>
<comment type="catalytic activity">
    <reaction evidence="2">
        <text>a 3'-end 3'-phospho-ribonucleotide-RNA + ATP = a 3'-end 2',3'-cyclophospho-ribonucleotide-RNA + AMP + diphosphate</text>
        <dbReference type="Rhea" id="RHEA:23976"/>
        <dbReference type="Rhea" id="RHEA-COMP:10463"/>
        <dbReference type="Rhea" id="RHEA-COMP:10464"/>
        <dbReference type="ChEBI" id="CHEBI:30616"/>
        <dbReference type="ChEBI" id="CHEBI:33019"/>
        <dbReference type="ChEBI" id="CHEBI:83062"/>
        <dbReference type="ChEBI" id="CHEBI:83064"/>
        <dbReference type="ChEBI" id="CHEBI:456215"/>
        <dbReference type="EC" id="6.5.1.4"/>
    </reaction>
</comment>
<dbReference type="Pfam" id="PF01137">
    <property type="entry name" value="RTC"/>
    <property type="match status" value="1"/>
</dbReference>
<evidence type="ECO:0000256" key="1">
    <source>
        <dbReference type="ARBA" id="ARBA00012725"/>
    </source>
</evidence>
<sequence>MEGEYVEIDGSQYEGGGQILRFSLALSLIKHRSVRIYNIRGGRKSPGLAESHLTALNFLASSTNSQVTGNTKGSTYVTFIPGEVKTGTYNLNCRTAGSIALIFQAVLPVFLNTKSTFVISGGTDVDFSPCSHFITHVLVPFLSRIGIHITYKVEKYGFYPSGQGRVRISIESSSPHGLILLENQYFDYHCEFLHTFPKETNQEHLKFHTQELERIKGIIQENLEIPEDKIEYKYINVKDKNIVTSLWRDTSFVPIHISFINNFRNSEVSVQEKCNELKQEIADMNCVDQFLQDQMLIYLSIANSPSQVFIKSLTLHTQAVISLIHQFDLGQISYQNNILFITPTS</sequence>
<evidence type="ECO:0000313" key="4">
    <source>
        <dbReference type="EMBL" id="OMJ65353.1"/>
    </source>
</evidence>
<proteinExistence type="predicted"/>
<dbReference type="GO" id="GO:0003963">
    <property type="term" value="F:RNA-3'-phosphate cyclase activity"/>
    <property type="evidence" value="ECO:0007669"/>
    <property type="project" value="UniProtKB-EC"/>
</dbReference>
<organism evidence="4 5">
    <name type="scientific">Stentor coeruleus</name>
    <dbReference type="NCBI Taxonomy" id="5963"/>
    <lineage>
        <taxon>Eukaryota</taxon>
        <taxon>Sar</taxon>
        <taxon>Alveolata</taxon>
        <taxon>Ciliophora</taxon>
        <taxon>Postciliodesmatophora</taxon>
        <taxon>Heterotrichea</taxon>
        <taxon>Heterotrichida</taxon>
        <taxon>Stentoridae</taxon>
        <taxon>Stentor</taxon>
    </lineage>
</organism>
<dbReference type="PANTHER" id="PTHR11096:SF0">
    <property type="entry name" value="RNA 3'-TERMINAL PHOSPHATE CYCLASE"/>
    <property type="match status" value="1"/>
</dbReference>
<keyword evidence="5" id="KW-1185">Reference proteome</keyword>
<reference evidence="4 5" key="1">
    <citation type="submission" date="2016-11" db="EMBL/GenBank/DDBJ databases">
        <title>The macronuclear genome of Stentor coeruleus: a giant cell with tiny introns.</title>
        <authorList>
            <person name="Slabodnick M."/>
            <person name="Ruby J.G."/>
            <person name="Reiff S.B."/>
            <person name="Swart E.C."/>
            <person name="Gosai S."/>
            <person name="Prabakaran S."/>
            <person name="Witkowska E."/>
            <person name="Larue G.E."/>
            <person name="Fisher S."/>
            <person name="Freeman R.M."/>
            <person name="Gunawardena J."/>
            <person name="Chu W."/>
            <person name="Stover N.A."/>
            <person name="Gregory B.D."/>
            <person name="Nowacki M."/>
            <person name="Derisi J."/>
            <person name="Roy S.W."/>
            <person name="Marshall W.F."/>
            <person name="Sood P."/>
        </authorList>
    </citation>
    <scope>NUCLEOTIDE SEQUENCE [LARGE SCALE GENOMIC DNA]</scope>
    <source>
        <strain evidence="4">WM001</strain>
    </source>
</reference>
<dbReference type="EC" id="6.5.1.4" evidence="1"/>
<dbReference type="OrthoDB" id="25029at2759"/>
<comment type="caution">
    <text evidence="4">The sequence shown here is derived from an EMBL/GenBank/DDBJ whole genome shotgun (WGS) entry which is preliminary data.</text>
</comment>
<dbReference type="InterPro" id="IPR017770">
    <property type="entry name" value="RNA3'_term_phos_cyc_type_1"/>
</dbReference>
<dbReference type="InterPro" id="IPR023797">
    <property type="entry name" value="RNA3'_phos_cyclase_dom"/>
</dbReference>
<dbReference type="InterPro" id="IPR013792">
    <property type="entry name" value="RNA3'P_cycl/enolpyr_Trfase_a/b"/>
</dbReference>
<gene>
    <name evidence="4" type="ORF">SteCoe_38408</name>
</gene>
<protein>
    <recommendedName>
        <fullName evidence="1">RNA 3'-terminal-phosphate cyclase (ATP)</fullName>
        <ecNumber evidence="1">6.5.1.4</ecNumber>
    </recommendedName>
</protein>
<name>A0A1R2ALE2_9CILI</name>
<dbReference type="NCBIfam" id="TIGR03399">
    <property type="entry name" value="RNA_3prim_cycl"/>
    <property type="match status" value="1"/>
</dbReference>
<dbReference type="InterPro" id="IPR000228">
    <property type="entry name" value="RNA3'_term_phos_cyc"/>
</dbReference>
<dbReference type="InterPro" id="IPR037136">
    <property type="entry name" value="RNA3'_phos_cyclase_dom_sf"/>
</dbReference>
<dbReference type="EMBL" id="MPUH01002201">
    <property type="protein sequence ID" value="OMJ65353.1"/>
    <property type="molecule type" value="Genomic_DNA"/>
</dbReference>
<dbReference type="AlphaFoldDB" id="A0A1R2ALE2"/>
<feature type="domain" description="RNA 3'-terminal phosphate cyclase" evidence="3">
    <location>
        <begin position="14"/>
        <end position="327"/>
    </location>
</feature>
<evidence type="ECO:0000256" key="2">
    <source>
        <dbReference type="ARBA" id="ARBA00024481"/>
    </source>
</evidence>